<proteinExistence type="predicted"/>
<dbReference type="EMBL" id="CM026427">
    <property type="protein sequence ID" value="KAG0568528.1"/>
    <property type="molecule type" value="Genomic_DNA"/>
</dbReference>
<keyword evidence="2" id="KW-1185">Reference proteome</keyword>
<organism evidence="1 2">
    <name type="scientific">Ceratodon purpureus</name>
    <name type="common">Fire moss</name>
    <name type="synonym">Dicranum purpureum</name>
    <dbReference type="NCBI Taxonomy" id="3225"/>
    <lineage>
        <taxon>Eukaryota</taxon>
        <taxon>Viridiplantae</taxon>
        <taxon>Streptophyta</taxon>
        <taxon>Embryophyta</taxon>
        <taxon>Bryophyta</taxon>
        <taxon>Bryophytina</taxon>
        <taxon>Bryopsida</taxon>
        <taxon>Dicranidae</taxon>
        <taxon>Pseudoditrichales</taxon>
        <taxon>Ditrichaceae</taxon>
        <taxon>Ceratodon</taxon>
    </lineage>
</organism>
<dbReference type="Proteomes" id="UP000822688">
    <property type="component" value="Chromosome 6"/>
</dbReference>
<sequence>MRCAVEGGSEICEICFCRLGVELDADQFGGLYYSCLRVGFEELRASVGSGEGSFNCNEGCPMLEWRTGSIRIQ</sequence>
<gene>
    <name evidence="1" type="ORF">KC19_6G025900</name>
</gene>
<comment type="caution">
    <text evidence="1">The sequence shown here is derived from an EMBL/GenBank/DDBJ whole genome shotgun (WGS) entry which is preliminary data.</text>
</comment>
<protein>
    <submittedName>
        <fullName evidence="1">Uncharacterized protein</fullName>
    </submittedName>
</protein>
<evidence type="ECO:0000313" key="2">
    <source>
        <dbReference type="Proteomes" id="UP000822688"/>
    </source>
</evidence>
<reference evidence="1 2" key="1">
    <citation type="submission" date="2020-06" db="EMBL/GenBank/DDBJ databases">
        <title>WGS assembly of Ceratodon purpureus strain R40.</title>
        <authorList>
            <person name="Carey S.B."/>
            <person name="Jenkins J."/>
            <person name="Shu S."/>
            <person name="Lovell J.T."/>
            <person name="Sreedasyam A."/>
            <person name="Maumus F."/>
            <person name="Tiley G.P."/>
            <person name="Fernandez-Pozo N."/>
            <person name="Barry K."/>
            <person name="Chen C."/>
            <person name="Wang M."/>
            <person name="Lipzen A."/>
            <person name="Daum C."/>
            <person name="Saski C.A."/>
            <person name="Payton A.C."/>
            <person name="Mcbreen J.C."/>
            <person name="Conrad R.E."/>
            <person name="Kollar L.M."/>
            <person name="Olsson S."/>
            <person name="Huttunen S."/>
            <person name="Landis J.B."/>
            <person name="Wickett N.J."/>
            <person name="Johnson M.G."/>
            <person name="Rensing S.A."/>
            <person name="Grimwood J."/>
            <person name="Schmutz J."/>
            <person name="Mcdaniel S.F."/>
        </authorList>
    </citation>
    <scope>NUCLEOTIDE SEQUENCE [LARGE SCALE GENOMIC DNA]</scope>
    <source>
        <strain evidence="1 2">R40</strain>
    </source>
</reference>
<accession>A0A8T0HDM8</accession>
<evidence type="ECO:0000313" key="1">
    <source>
        <dbReference type="EMBL" id="KAG0568528.1"/>
    </source>
</evidence>
<name>A0A8T0HDM8_CERPU</name>
<dbReference type="AlphaFoldDB" id="A0A8T0HDM8"/>